<dbReference type="SUPFAM" id="SSF49452">
    <property type="entry name" value="Starch-binding domain-like"/>
    <property type="match status" value="1"/>
</dbReference>
<dbReference type="EMBL" id="CP121195">
    <property type="protein sequence ID" value="XBH13125.1"/>
    <property type="molecule type" value="Genomic_DNA"/>
</dbReference>
<evidence type="ECO:0000313" key="3">
    <source>
        <dbReference type="EMBL" id="XBH13125.1"/>
    </source>
</evidence>
<accession>A0AAU7D700</accession>
<dbReference type="GO" id="GO:0030246">
    <property type="term" value="F:carbohydrate binding"/>
    <property type="evidence" value="ECO:0007669"/>
    <property type="project" value="InterPro"/>
</dbReference>
<keyword evidence="2" id="KW-0378">Hydrolase</keyword>
<dbReference type="Pfam" id="PF25183">
    <property type="entry name" value="OMP_b-brl_4"/>
    <property type="match status" value="1"/>
</dbReference>
<dbReference type="AlphaFoldDB" id="A0AAU7CW56"/>
<evidence type="ECO:0000313" key="2">
    <source>
        <dbReference type="EMBL" id="XBH09739.1"/>
    </source>
</evidence>
<reference evidence="2" key="1">
    <citation type="submission" date="2023-03" db="EMBL/GenBank/DDBJ databases">
        <title>Edaphobacter sp.</title>
        <authorList>
            <person name="Huber K.J."/>
            <person name="Papendorf J."/>
            <person name="Pilke C."/>
            <person name="Bunk B."/>
            <person name="Sproeer C."/>
            <person name="Pester M."/>
        </authorList>
    </citation>
    <scope>NUCLEOTIDE SEQUENCE</scope>
    <source>
        <strain evidence="2">DSM 109919</strain>
        <strain evidence="3">DSM 109920</strain>
    </source>
</reference>
<sequence length="1146" mass="125001">MEAVLNSKKSISRFVLSLIVACFFSIGVSAIAQSDSSSLSGTITDASGAVVPNAKVVVHNDATQGEQQTTSGDKGSFTIPNLTSGDYSIRVEAPGFQSTTLDNVHVDPSIGRRVDISMKVGNTSTEVTVEAGANAIQTESASVGQLVTQEQVKSIQLNGRNPLYLSQLEPGVVRRQSMAAFGFGLDNNINVNGARNQESVITFDGAPMVRTRANGTSVGVADVDSTSQEQILTTSYPAEYGRTSGGQIRIVPKSGTSEFHGSAFEYFRNTALNANTWSRNFSGLKRQAFRYNQFGWNLNGPLYIPGHFNKDRKKLFFLVGQEYTRYNHDDLATQKVPTNLMRTGNFSELLGPNIFYSKPVQIVNPNTGVAYANDVIPQSDLSPNGLGLLNAYPTANTNAPGYNWLDSALYTEAQRKDSVVIDYVPADAHHFRLSILNYNYNDYEPHYGNFNRTPRIFTRPNQVGVFHYTWTINATTVNDLIVSGAADHVNIGIDTSKGLYDRTKYGINYPFLYNGAVKVLPNKIPTINIANFGTLDGGPYPSRSGGIVYDLADNLTKLIGNHTLKFGGLWEYSGENNFDQINVSSTIPGSTNNQNGLFTFTDTRGGISQTSKAAVANAALGLFDTYGEIGQRSYTLFRSNMFSGFAQDDWRVTPKLLLEYGIRYTINTPYYAIWGNQSFFNPVYYNPANAPTVDPNTGFTTGGTALNGVVIPGNGFPSVAKGHVPDAILANGYSANFHNLPRGYNPTVYTDIQPRVGFAYQISPNAVIRGGGGRYVQRLGISDNVQVGGNAPFQPSSTVTDGSVDNPGGIGTNNTPLSFTSHSYNYPSPNSYGWNLTFEQEFHDVGTFTLAYVGRRGIHLEQLGNINQLQPGTVQANPTVKSPDALRPYKGYSTIIESENAGASIYHSMQANFKRRLVKGLLFGVAYTWSKSMDFGSSNGTSLPNVYDKSIFYGPSDFDTRNVLVINYVWNIPYATHATNRLVRSSLGNWQFSGTIQGQSGQPLSVSQGNDYAGVGPGSGNQLWAHSRSPKLFHQFAGGQNTNQWFEPGVYSHAAAGTFAPRGSRNNVYGPGFQSFSAALEKGMHVIPNHENHELIFRAEAFNYLNHPNLDNPDTNPTSSTFGRVNAKGNTYASERQLQFSLRYAF</sequence>
<keyword evidence="2" id="KW-0645">Protease</keyword>
<proteinExistence type="predicted"/>
<dbReference type="InterPro" id="IPR010917">
    <property type="entry name" value="TonB_rcpt_CS"/>
</dbReference>
<organism evidence="2">
    <name type="scientific">Edaphobacter paludis</name>
    <dbReference type="NCBI Taxonomy" id="3035702"/>
    <lineage>
        <taxon>Bacteria</taxon>
        <taxon>Pseudomonadati</taxon>
        <taxon>Acidobacteriota</taxon>
        <taxon>Terriglobia</taxon>
        <taxon>Terriglobales</taxon>
        <taxon>Acidobacteriaceae</taxon>
        <taxon>Edaphobacter</taxon>
    </lineage>
</organism>
<dbReference type="PROSITE" id="PS01156">
    <property type="entry name" value="TONB_DEPENDENT_REC_2"/>
    <property type="match status" value="1"/>
</dbReference>
<dbReference type="Gene3D" id="2.60.40.1120">
    <property type="entry name" value="Carboxypeptidase-like, regulatory domain"/>
    <property type="match status" value="1"/>
</dbReference>
<evidence type="ECO:0000259" key="1">
    <source>
        <dbReference type="Pfam" id="PF25183"/>
    </source>
</evidence>
<name>A0AAU7CW56_9BACT</name>
<accession>A0AAU7CW56</accession>
<dbReference type="KEGG" id="epl:P4G45_14785"/>
<dbReference type="EMBL" id="CP121194">
    <property type="protein sequence ID" value="XBH09739.1"/>
    <property type="molecule type" value="Genomic_DNA"/>
</dbReference>
<dbReference type="GO" id="GO:0004180">
    <property type="term" value="F:carboxypeptidase activity"/>
    <property type="evidence" value="ECO:0007669"/>
    <property type="project" value="UniProtKB-KW"/>
</dbReference>
<dbReference type="SUPFAM" id="SSF56935">
    <property type="entry name" value="Porins"/>
    <property type="match status" value="1"/>
</dbReference>
<feature type="domain" description="TonB-dependent transporter Oar-like beta-barrel" evidence="1">
    <location>
        <begin position="252"/>
        <end position="1139"/>
    </location>
</feature>
<dbReference type="InterPro" id="IPR057601">
    <property type="entry name" value="Oar-like_b-barrel"/>
</dbReference>
<protein>
    <submittedName>
        <fullName evidence="2">Carboxypeptidase-like regulatory domain-containing protein</fullName>
    </submittedName>
</protein>
<gene>
    <name evidence="2" type="ORF">P4G45_14785</name>
    <name evidence="3" type="ORF">P8936_15740</name>
</gene>
<keyword evidence="2" id="KW-0121">Carboxypeptidase</keyword>
<dbReference type="InterPro" id="IPR013784">
    <property type="entry name" value="Carb-bd-like_fold"/>
</dbReference>
<dbReference type="Pfam" id="PF13620">
    <property type="entry name" value="CarboxypepD_reg"/>
    <property type="match status" value="1"/>
</dbReference>